<dbReference type="EMBL" id="JAAGWB010000026">
    <property type="protein sequence ID" value="NEN51415.1"/>
    <property type="molecule type" value="Genomic_DNA"/>
</dbReference>
<dbReference type="Proteomes" id="UP000471152">
    <property type="component" value="Unassembled WGS sequence"/>
</dbReference>
<proteinExistence type="predicted"/>
<feature type="compositionally biased region" description="Low complexity" evidence="1">
    <location>
        <begin position="211"/>
        <end position="246"/>
    </location>
</feature>
<sequence>MPTSYPRVLVVAVLSLVAGGVALATPAAAMEDARRPTATVTHGPSCGPDVVRALVTNGTQPHRVALVVNGGDEQASAVLAAGQQVELVSEPIGWGETVDVQVAVTAGDGTPETPLDLETYTRPSAEDCALVAAPPSATGTAPPATSAEPGPVTSAGPETTPPTTGAPGSPGVPATTGPGSSPSSDPATSAPGTTPGSTSGTTPGPTGGTPTGTPDTSAPPRTSSPGTASGPASSVPAASSSAAAVSPGGVVTVRATGFTAGEPVAVTIPGVDEPLTTVTAAADGSVETVVQIPRGAALGSTTVQFTGSDSAATAGLDLDVAARDGVVPESTGSPAAVAAGLALVGAAGTLGLMSARRSRGRHADADR</sequence>
<organism evidence="3 5">
    <name type="scientific">Modestobacter muralis</name>
    <dbReference type="NCBI Taxonomy" id="1608614"/>
    <lineage>
        <taxon>Bacteria</taxon>
        <taxon>Bacillati</taxon>
        <taxon>Actinomycetota</taxon>
        <taxon>Actinomycetes</taxon>
        <taxon>Geodermatophilales</taxon>
        <taxon>Geodermatophilaceae</taxon>
        <taxon>Modestobacter</taxon>
    </lineage>
</organism>
<feature type="compositionally biased region" description="Low complexity" evidence="1">
    <location>
        <begin position="133"/>
        <end position="204"/>
    </location>
</feature>
<feature type="region of interest" description="Disordered" evidence="1">
    <location>
        <begin position="133"/>
        <end position="246"/>
    </location>
</feature>
<feature type="chain" id="PRO_5038312547" description="LPXTG cell wall anchor domain-containing protein" evidence="2">
    <location>
        <begin position="25"/>
        <end position="367"/>
    </location>
</feature>
<evidence type="ECO:0000313" key="3">
    <source>
        <dbReference type="EMBL" id="NEK94527.1"/>
    </source>
</evidence>
<feature type="signal peptide" evidence="2">
    <location>
        <begin position="1"/>
        <end position="24"/>
    </location>
</feature>
<protein>
    <recommendedName>
        <fullName evidence="7">LPXTG cell wall anchor domain-containing protein</fullName>
    </recommendedName>
</protein>
<dbReference type="AlphaFoldDB" id="A0A6P0ETS6"/>
<dbReference type="Proteomes" id="UP000468828">
    <property type="component" value="Unassembled WGS sequence"/>
</dbReference>
<dbReference type="RefSeq" id="WP_163611104.1">
    <property type="nucleotide sequence ID" value="NZ_JAAGWB010000026.1"/>
</dbReference>
<name>A0A6P0ETS6_9ACTN</name>
<evidence type="ECO:0000313" key="5">
    <source>
        <dbReference type="Proteomes" id="UP000468828"/>
    </source>
</evidence>
<gene>
    <name evidence="4" type="ORF">G3R41_10795</name>
    <name evidence="3" type="ORF">GCU67_10140</name>
</gene>
<reference evidence="3 5" key="1">
    <citation type="submission" date="2020-01" db="EMBL/GenBank/DDBJ databases">
        <title>the WGS Modestobacter muralis CPCC 204518.</title>
        <authorList>
            <person name="Jiang Z."/>
        </authorList>
    </citation>
    <scope>NUCLEOTIDE SEQUENCE [LARGE SCALE GENOMIC DNA]</scope>
    <source>
        <strain evidence="3 5">DSM 100205</strain>
    </source>
</reference>
<evidence type="ECO:0000256" key="1">
    <source>
        <dbReference type="SAM" id="MobiDB-lite"/>
    </source>
</evidence>
<keyword evidence="5" id="KW-1185">Reference proteome</keyword>
<evidence type="ECO:0000256" key="2">
    <source>
        <dbReference type="SAM" id="SignalP"/>
    </source>
</evidence>
<dbReference type="EMBL" id="JAAGWH010000024">
    <property type="protein sequence ID" value="NEK94527.1"/>
    <property type="molecule type" value="Genomic_DNA"/>
</dbReference>
<evidence type="ECO:0000313" key="6">
    <source>
        <dbReference type="Proteomes" id="UP000471152"/>
    </source>
</evidence>
<reference evidence="4 6" key="2">
    <citation type="submission" date="2020-02" db="EMBL/GenBank/DDBJ databases">
        <title>The WGS of Modestobacter muralis DSM 100205.</title>
        <authorList>
            <person name="Jiang Z."/>
        </authorList>
    </citation>
    <scope>NUCLEOTIDE SEQUENCE [LARGE SCALE GENOMIC DNA]</scope>
    <source>
        <strain evidence="4 6">DSM 100205</strain>
    </source>
</reference>
<evidence type="ECO:0008006" key="7">
    <source>
        <dbReference type="Google" id="ProtNLM"/>
    </source>
</evidence>
<accession>A0A6P0ETS6</accession>
<keyword evidence="2" id="KW-0732">Signal</keyword>
<evidence type="ECO:0000313" key="4">
    <source>
        <dbReference type="EMBL" id="NEN51415.1"/>
    </source>
</evidence>
<comment type="caution">
    <text evidence="3">The sequence shown here is derived from an EMBL/GenBank/DDBJ whole genome shotgun (WGS) entry which is preliminary data.</text>
</comment>